<proteinExistence type="predicted"/>
<dbReference type="GeneID" id="54586495"/>
<accession>A0A6A6IML8</accession>
<gene>
    <name evidence="2" type="ORF">BU26DRAFT_563415</name>
</gene>
<keyword evidence="3" id="KW-1185">Reference proteome</keyword>
<reference evidence="2" key="1">
    <citation type="journal article" date="2020" name="Stud. Mycol.">
        <title>101 Dothideomycetes genomes: a test case for predicting lifestyles and emergence of pathogens.</title>
        <authorList>
            <person name="Haridas S."/>
            <person name="Albert R."/>
            <person name="Binder M."/>
            <person name="Bloem J."/>
            <person name="Labutti K."/>
            <person name="Salamov A."/>
            <person name="Andreopoulos B."/>
            <person name="Baker S."/>
            <person name="Barry K."/>
            <person name="Bills G."/>
            <person name="Bluhm B."/>
            <person name="Cannon C."/>
            <person name="Castanera R."/>
            <person name="Culley D."/>
            <person name="Daum C."/>
            <person name="Ezra D."/>
            <person name="Gonzalez J."/>
            <person name="Henrissat B."/>
            <person name="Kuo A."/>
            <person name="Liang C."/>
            <person name="Lipzen A."/>
            <person name="Lutzoni F."/>
            <person name="Magnuson J."/>
            <person name="Mondo S."/>
            <person name="Nolan M."/>
            <person name="Ohm R."/>
            <person name="Pangilinan J."/>
            <person name="Park H.-J."/>
            <person name="Ramirez L."/>
            <person name="Alfaro M."/>
            <person name="Sun H."/>
            <person name="Tritt A."/>
            <person name="Yoshinaga Y."/>
            <person name="Zwiers L.-H."/>
            <person name="Turgeon B."/>
            <person name="Goodwin S."/>
            <person name="Spatafora J."/>
            <person name="Crous P."/>
            <person name="Grigoriev I."/>
        </authorList>
    </citation>
    <scope>NUCLEOTIDE SEQUENCE</scope>
    <source>
        <strain evidence="2">CBS 122368</strain>
    </source>
</reference>
<dbReference type="AlphaFoldDB" id="A0A6A6IML8"/>
<keyword evidence="1" id="KW-1133">Transmembrane helix</keyword>
<evidence type="ECO:0000313" key="2">
    <source>
        <dbReference type="EMBL" id="KAF2251477.1"/>
    </source>
</evidence>
<keyword evidence="1" id="KW-0812">Transmembrane</keyword>
<protein>
    <submittedName>
        <fullName evidence="2">Uncharacterized protein</fullName>
    </submittedName>
</protein>
<keyword evidence="1" id="KW-0472">Membrane</keyword>
<sequence length="354" mass="39695">MSSFTSALVLAFATIVALLWCCTSLFLRLLRHKHTKAILAQLATGKMDSNVPIKDRPGTMIGAWGFQFFECDHDYDIVNHLSADMGLCDFNPKPKMRDSLLNPRDKAFVIKHLRKEIDAVFKKYHGMLKDYKIIDIKEEKTKGLMLDSPRYYIFLLGLLAMQLGVPLSMAHRRWMKANWNGCLFMYERIDQAKNAAFEYENGKPFDLGSQTLSEKMMACTTTSSGINVRNNAIYVSTMRMHLDNQVAKEKGATAHKGADISTTFADVSAIPALVRAAFEKIRNGDAEKNATADVSDKDVSASAKGMKIYSWGSNATANDRLKDHDKGPLQRETLNTADMAKKMAEILIKEGEFK</sequence>
<feature type="transmembrane region" description="Helical" evidence="1">
    <location>
        <begin position="151"/>
        <end position="170"/>
    </location>
</feature>
<feature type="transmembrane region" description="Helical" evidence="1">
    <location>
        <begin position="6"/>
        <end position="27"/>
    </location>
</feature>
<evidence type="ECO:0000313" key="3">
    <source>
        <dbReference type="Proteomes" id="UP000800094"/>
    </source>
</evidence>
<name>A0A6A6IML8_9PLEO</name>
<dbReference type="EMBL" id="ML987193">
    <property type="protein sequence ID" value="KAF2251477.1"/>
    <property type="molecule type" value="Genomic_DNA"/>
</dbReference>
<evidence type="ECO:0000256" key="1">
    <source>
        <dbReference type="SAM" id="Phobius"/>
    </source>
</evidence>
<organism evidence="2 3">
    <name type="scientific">Trematosphaeria pertusa</name>
    <dbReference type="NCBI Taxonomy" id="390896"/>
    <lineage>
        <taxon>Eukaryota</taxon>
        <taxon>Fungi</taxon>
        <taxon>Dikarya</taxon>
        <taxon>Ascomycota</taxon>
        <taxon>Pezizomycotina</taxon>
        <taxon>Dothideomycetes</taxon>
        <taxon>Pleosporomycetidae</taxon>
        <taxon>Pleosporales</taxon>
        <taxon>Massarineae</taxon>
        <taxon>Trematosphaeriaceae</taxon>
        <taxon>Trematosphaeria</taxon>
    </lineage>
</organism>
<dbReference type="OrthoDB" id="3787400at2759"/>
<dbReference type="RefSeq" id="XP_033686481.1">
    <property type="nucleotide sequence ID" value="XM_033833165.1"/>
</dbReference>
<dbReference type="Proteomes" id="UP000800094">
    <property type="component" value="Unassembled WGS sequence"/>
</dbReference>